<dbReference type="Proteomes" id="UP001221142">
    <property type="component" value="Unassembled WGS sequence"/>
</dbReference>
<dbReference type="InterPro" id="IPR050228">
    <property type="entry name" value="Carboxylesterase_BioH"/>
</dbReference>
<dbReference type="Gene3D" id="3.40.50.1820">
    <property type="entry name" value="alpha/beta hydrolase"/>
    <property type="match status" value="1"/>
</dbReference>
<evidence type="ECO:0000313" key="3">
    <source>
        <dbReference type="Proteomes" id="UP001221142"/>
    </source>
</evidence>
<dbReference type="PANTHER" id="PTHR43194">
    <property type="entry name" value="HYDROLASE ALPHA/BETA FOLD FAMILY"/>
    <property type="match status" value="1"/>
</dbReference>
<accession>A0AAD7FK70</accession>
<gene>
    <name evidence="2" type="ORF">FB45DRAFT_924282</name>
</gene>
<comment type="caution">
    <text evidence="2">The sequence shown here is derived from an EMBL/GenBank/DDBJ whole genome shotgun (WGS) entry which is preliminary data.</text>
</comment>
<dbReference type="AlphaFoldDB" id="A0AAD7FK70"/>
<dbReference type="SUPFAM" id="SSF53474">
    <property type="entry name" value="alpha/beta-Hydrolases"/>
    <property type="match status" value="1"/>
</dbReference>
<dbReference type="GO" id="GO:0016787">
    <property type="term" value="F:hydrolase activity"/>
    <property type="evidence" value="ECO:0007669"/>
    <property type="project" value="UniProtKB-KW"/>
</dbReference>
<feature type="domain" description="AB hydrolase-1" evidence="1">
    <location>
        <begin position="43"/>
        <end position="318"/>
    </location>
</feature>
<organism evidence="2 3">
    <name type="scientific">Roridomyces roridus</name>
    <dbReference type="NCBI Taxonomy" id="1738132"/>
    <lineage>
        <taxon>Eukaryota</taxon>
        <taxon>Fungi</taxon>
        <taxon>Dikarya</taxon>
        <taxon>Basidiomycota</taxon>
        <taxon>Agaricomycotina</taxon>
        <taxon>Agaricomycetes</taxon>
        <taxon>Agaricomycetidae</taxon>
        <taxon>Agaricales</taxon>
        <taxon>Marasmiineae</taxon>
        <taxon>Mycenaceae</taxon>
        <taxon>Roridomyces</taxon>
    </lineage>
</organism>
<dbReference type="PANTHER" id="PTHR43194:SF2">
    <property type="entry name" value="PEROXISOMAL MEMBRANE PROTEIN LPX1"/>
    <property type="match status" value="1"/>
</dbReference>
<reference evidence="2" key="1">
    <citation type="submission" date="2023-03" db="EMBL/GenBank/DDBJ databases">
        <title>Massive genome expansion in bonnet fungi (Mycena s.s.) driven by repeated elements and novel gene families across ecological guilds.</title>
        <authorList>
            <consortium name="Lawrence Berkeley National Laboratory"/>
            <person name="Harder C.B."/>
            <person name="Miyauchi S."/>
            <person name="Viragh M."/>
            <person name="Kuo A."/>
            <person name="Thoen E."/>
            <person name="Andreopoulos B."/>
            <person name="Lu D."/>
            <person name="Skrede I."/>
            <person name="Drula E."/>
            <person name="Henrissat B."/>
            <person name="Morin E."/>
            <person name="Kohler A."/>
            <person name="Barry K."/>
            <person name="LaButti K."/>
            <person name="Morin E."/>
            <person name="Salamov A."/>
            <person name="Lipzen A."/>
            <person name="Mereny Z."/>
            <person name="Hegedus B."/>
            <person name="Baldrian P."/>
            <person name="Stursova M."/>
            <person name="Weitz H."/>
            <person name="Taylor A."/>
            <person name="Grigoriev I.V."/>
            <person name="Nagy L.G."/>
            <person name="Martin F."/>
            <person name="Kauserud H."/>
        </authorList>
    </citation>
    <scope>NUCLEOTIDE SEQUENCE</scope>
    <source>
        <strain evidence="2">9284</strain>
    </source>
</reference>
<proteinExistence type="predicted"/>
<keyword evidence="2" id="KW-0378">Hydrolase</keyword>
<protein>
    <submittedName>
        <fullName evidence="2">Alpha/beta hydrolase fold-1</fullName>
    </submittedName>
</protein>
<dbReference type="EMBL" id="JARKIF010000013">
    <property type="protein sequence ID" value="KAJ7624820.1"/>
    <property type="molecule type" value="Genomic_DNA"/>
</dbReference>
<keyword evidence="3" id="KW-1185">Reference proteome</keyword>
<evidence type="ECO:0000259" key="1">
    <source>
        <dbReference type="Pfam" id="PF12697"/>
    </source>
</evidence>
<name>A0AAD7FK70_9AGAR</name>
<dbReference type="InterPro" id="IPR000073">
    <property type="entry name" value="AB_hydrolase_1"/>
</dbReference>
<evidence type="ECO:0000313" key="2">
    <source>
        <dbReference type="EMBL" id="KAJ7624820.1"/>
    </source>
</evidence>
<sequence length="333" mass="37327">MTLRTDSVIFDCPQNVHDPPGHILKMSAKRYRRHSADGTGLTLLFAHCVGAHKEQWEPTIARIFERCAPSTVSEAWAVDWQNHGDSAVLNRELLSTSPSRVYGVSAIEWGEAVAAFIRSPHLRGKRIVPIGHSAGAGTLVLTMKDLPVCQLVYPALILVEPTIIFKEDFYREIEERASTMDFVVTATLNRRERWKSREEAYSWMAKRVPWDVWDPRVLHMPTEHNLESTPDGGVITKADRRQEALCYVDTLPHFAAAEELRRISSHVPVHFIWGKESVGTLVPENVKEAFETGIAASVRTVEGGHLIVQEKPDAVADAICDILDTIVLPRSKL</sequence>
<dbReference type="InterPro" id="IPR029058">
    <property type="entry name" value="AB_hydrolase_fold"/>
</dbReference>
<dbReference type="Pfam" id="PF12697">
    <property type="entry name" value="Abhydrolase_6"/>
    <property type="match status" value="1"/>
</dbReference>